<evidence type="ECO:0000256" key="6">
    <source>
        <dbReference type="PROSITE-ProRule" id="PRU00560"/>
    </source>
</evidence>
<proteinExistence type="predicted"/>
<organism evidence="8">
    <name type="scientific">Salmonella enterica subsp. enterica serovar Kentucky</name>
    <dbReference type="NCBI Taxonomy" id="192955"/>
    <lineage>
        <taxon>Bacteria</taxon>
        <taxon>Pseudomonadati</taxon>
        <taxon>Pseudomonadota</taxon>
        <taxon>Gammaproteobacteria</taxon>
        <taxon>Enterobacterales</taxon>
        <taxon>Enterobacteriaceae</taxon>
        <taxon>Salmonella</taxon>
    </lineage>
</organism>
<evidence type="ECO:0000256" key="3">
    <source>
        <dbReference type="ARBA" id="ARBA00022806"/>
    </source>
</evidence>
<dbReference type="AlphaFoldDB" id="A0A5T9RH05"/>
<dbReference type="EMBL" id="AAGHMS010000127">
    <property type="protein sequence ID" value="EBO1205984.1"/>
    <property type="molecule type" value="Genomic_DNA"/>
</dbReference>
<dbReference type="Gene3D" id="3.40.50.300">
    <property type="entry name" value="P-loop containing nucleotide triphosphate hydrolases"/>
    <property type="match status" value="1"/>
</dbReference>
<sequence>MGKPTEEQRPVIENASANNMVIAAPGSGKSFTMIEAVISILKKYPYARIGMVTFTRAATNALAAKLQKRLSKKDLDRVLVDTFHGLVKKQLDMIRWPGKMLIGPAQRSVIHRALKESGVTMKFAEAEFVIDAIGREMDTDVISVRHNRQQIHLFNTYQALCQKDHVADLNALSKFVVGQMHSGKMRTLDLTHL</sequence>
<evidence type="ECO:0000256" key="2">
    <source>
        <dbReference type="ARBA" id="ARBA00022801"/>
    </source>
</evidence>
<dbReference type="InterPro" id="IPR014016">
    <property type="entry name" value="UvrD-like_ATP-bd"/>
</dbReference>
<protein>
    <recommendedName>
        <fullName evidence="5">DNA 3'-5' helicase II</fullName>
    </recommendedName>
</protein>
<keyword evidence="1 6" id="KW-0547">Nucleotide-binding</keyword>
<dbReference type="InterPro" id="IPR027417">
    <property type="entry name" value="P-loop_NTPase"/>
</dbReference>
<accession>A0A5T9RH05</accession>
<dbReference type="GO" id="GO:0005524">
    <property type="term" value="F:ATP binding"/>
    <property type="evidence" value="ECO:0007669"/>
    <property type="project" value="UniProtKB-UniRule"/>
</dbReference>
<evidence type="ECO:0000256" key="1">
    <source>
        <dbReference type="ARBA" id="ARBA00022741"/>
    </source>
</evidence>
<dbReference type="Pfam" id="PF00580">
    <property type="entry name" value="UvrD-helicase"/>
    <property type="match status" value="1"/>
</dbReference>
<dbReference type="PANTHER" id="PTHR11070:SF2">
    <property type="entry name" value="ATP-DEPENDENT DNA HELICASE SRS2"/>
    <property type="match status" value="1"/>
</dbReference>
<keyword evidence="3 6" id="KW-0347">Helicase</keyword>
<name>A0A5T9RH05_SALET</name>
<evidence type="ECO:0000259" key="7">
    <source>
        <dbReference type="PROSITE" id="PS51198"/>
    </source>
</evidence>
<dbReference type="PANTHER" id="PTHR11070">
    <property type="entry name" value="UVRD / RECB / PCRA DNA HELICASE FAMILY MEMBER"/>
    <property type="match status" value="1"/>
</dbReference>
<dbReference type="GO" id="GO:0000725">
    <property type="term" value="P:recombinational repair"/>
    <property type="evidence" value="ECO:0007669"/>
    <property type="project" value="TreeGrafter"/>
</dbReference>
<gene>
    <name evidence="8" type="ORF">D6J12_24080</name>
</gene>
<comment type="caution">
    <text evidence="8">The sequence shown here is derived from an EMBL/GenBank/DDBJ whole genome shotgun (WGS) entry which is preliminary data.</text>
</comment>
<feature type="domain" description="UvrD-like helicase ATP-binding" evidence="7">
    <location>
        <begin position="2"/>
        <end position="193"/>
    </location>
</feature>
<dbReference type="GO" id="GO:0016787">
    <property type="term" value="F:hydrolase activity"/>
    <property type="evidence" value="ECO:0007669"/>
    <property type="project" value="UniProtKB-UniRule"/>
</dbReference>
<dbReference type="GO" id="GO:0043138">
    <property type="term" value="F:3'-5' DNA helicase activity"/>
    <property type="evidence" value="ECO:0007669"/>
    <property type="project" value="TreeGrafter"/>
</dbReference>
<evidence type="ECO:0000256" key="4">
    <source>
        <dbReference type="ARBA" id="ARBA00022840"/>
    </source>
</evidence>
<reference evidence="8" key="1">
    <citation type="submission" date="2019-06" db="EMBL/GenBank/DDBJ databases">
        <authorList>
            <consortium name="GenomeTrakr network: Whole genome sequencing for foodborne pathogen traceback"/>
        </authorList>
    </citation>
    <scope>NUCLEOTIDE SEQUENCE</scope>
    <source>
        <strain evidence="8">FSIS11814114</strain>
    </source>
</reference>
<keyword evidence="2 6" id="KW-0378">Hydrolase</keyword>
<dbReference type="InterPro" id="IPR000212">
    <property type="entry name" value="DNA_helicase_UvrD/REP"/>
</dbReference>
<dbReference type="SUPFAM" id="SSF52540">
    <property type="entry name" value="P-loop containing nucleoside triphosphate hydrolases"/>
    <property type="match status" value="1"/>
</dbReference>
<evidence type="ECO:0000256" key="5">
    <source>
        <dbReference type="ARBA" id="ARBA00034923"/>
    </source>
</evidence>
<dbReference type="PROSITE" id="PS51198">
    <property type="entry name" value="UVRD_HELICASE_ATP_BIND"/>
    <property type="match status" value="1"/>
</dbReference>
<dbReference type="GO" id="GO:0003677">
    <property type="term" value="F:DNA binding"/>
    <property type="evidence" value="ECO:0007669"/>
    <property type="project" value="InterPro"/>
</dbReference>
<feature type="binding site" evidence="6">
    <location>
        <begin position="23"/>
        <end position="30"/>
    </location>
    <ligand>
        <name>ATP</name>
        <dbReference type="ChEBI" id="CHEBI:30616"/>
    </ligand>
</feature>
<feature type="non-terminal residue" evidence="8">
    <location>
        <position position="193"/>
    </location>
</feature>
<evidence type="ECO:0000313" key="8">
    <source>
        <dbReference type="EMBL" id="EBO1205984.1"/>
    </source>
</evidence>
<keyword evidence="4 6" id="KW-0067">ATP-binding</keyword>